<accession>A0A8J8NT95</accession>
<keyword evidence="5" id="KW-1185">Reference proteome</keyword>
<dbReference type="GO" id="GO:0016286">
    <property type="term" value="F:small conductance calcium-activated potassium channel activity"/>
    <property type="evidence" value="ECO:0007669"/>
    <property type="project" value="InterPro"/>
</dbReference>
<keyword evidence="2" id="KW-0812">Transmembrane</keyword>
<protein>
    <recommendedName>
        <fullName evidence="3">Potassium channel domain-containing protein</fullName>
    </recommendedName>
</protein>
<feature type="transmembrane region" description="Helical" evidence="2">
    <location>
        <begin position="21"/>
        <end position="40"/>
    </location>
</feature>
<dbReference type="PANTHER" id="PTHR10153">
    <property type="entry name" value="SMALL CONDUCTANCE CALCIUM-ACTIVATED POTASSIUM CHANNEL"/>
    <property type="match status" value="1"/>
</dbReference>
<keyword evidence="2" id="KW-1133">Transmembrane helix</keyword>
<comment type="caution">
    <text evidence="4">The sequence shown here is derived from an EMBL/GenBank/DDBJ whole genome shotgun (WGS) entry which is preliminary data.</text>
</comment>
<dbReference type="OrthoDB" id="312411at2759"/>
<evidence type="ECO:0000256" key="1">
    <source>
        <dbReference type="SAM" id="MobiDB-lite"/>
    </source>
</evidence>
<sequence>MEWFKSRGLLTEFENLQSTGWYKQLLIEIGIVVIAPLPYLDDFKYQEYVDMFKADIQYTYNEILLSFMLFRCYIFVRYSLVASQFMSPRSKRICNINGCEANLMFAMKSIMKQRPYLAILIALLVTIFLFGYQLRLFEGPISAASGQDFNSYNNAMWNVIVTLSTVGYGELYMKTFFGRVVGLIVCFWGTFVVSYFVVTVTNMLTFAAPEEKSYTLLLRLHYKEDLKKYAVNVLTSAFKHRSVRIHRPDDEKKNLSALRKFRGNMLQFQQAVHRVRNYYDGDSEIDILMRLIDNLREDVSLVKEEQQGMTESIEKVISFVKRIELLTVEPNEKKSSKKSSSKKSSRRTITTSSEN</sequence>
<feature type="transmembrane region" description="Helical" evidence="2">
    <location>
        <begin position="60"/>
        <end position="80"/>
    </location>
</feature>
<dbReference type="InterPro" id="IPR015449">
    <property type="entry name" value="K_chnl_Ca-activ_SK"/>
</dbReference>
<dbReference type="Gene3D" id="1.10.287.70">
    <property type="match status" value="1"/>
</dbReference>
<dbReference type="InterPro" id="IPR013099">
    <property type="entry name" value="K_chnl_dom"/>
</dbReference>
<gene>
    <name evidence="4" type="ORF">FGO68_gene1047</name>
</gene>
<dbReference type="SUPFAM" id="SSF81324">
    <property type="entry name" value="Voltage-gated potassium channels"/>
    <property type="match status" value="1"/>
</dbReference>
<feature type="domain" description="Potassium channel" evidence="3">
    <location>
        <begin position="127"/>
        <end position="205"/>
    </location>
</feature>
<evidence type="ECO:0000313" key="4">
    <source>
        <dbReference type="EMBL" id="TNV81547.1"/>
    </source>
</evidence>
<evidence type="ECO:0000259" key="3">
    <source>
        <dbReference type="Pfam" id="PF07885"/>
    </source>
</evidence>
<organism evidence="4 5">
    <name type="scientific">Halteria grandinella</name>
    <dbReference type="NCBI Taxonomy" id="5974"/>
    <lineage>
        <taxon>Eukaryota</taxon>
        <taxon>Sar</taxon>
        <taxon>Alveolata</taxon>
        <taxon>Ciliophora</taxon>
        <taxon>Intramacronucleata</taxon>
        <taxon>Spirotrichea</taxon>
        <taxon>Stichotrichia</taxon>
        <taxon>Sporadotrichida</taxon>
        <taxon>Halteriidae</taxon>
        <taxon>Halteria</taxon>
    </lineage>
</organism>
<proteinExistence type="predicted"/>
<dbReference type="AlphaFoldDB" id="A0A8J8NT95"/>
<feature type="region of interest" description="Disordered" evidence="1">
    <location>
        <begin position="330"/>
        <end position="355"/>
    </location>
</feature>
<feature type="compositionally biased region" description="Basic residues" evidence="1">
    <location>
        <begin position="335"/>
        <end position="346"/>
    </location>
</feature>
<keyword evidence="2" id="KW-0472">Membrane</keyword>
<dbReference type="Proteomes" id="UP000785679">
    <property type="component" value="Unassembled WGS sequence"/>
</dbReference>
<dbReference type="EMBL" id="RRYP01006019">
    <property type="protein sequence ID" value="TNV81547.1"/>
    <property type="molecule type" value="Genomic_DNA"/>
</dbReference>
<dbReference type="Pfam" id="PF07885">
    <property type="entry name" value="Ion_trans_2"/>
    <property type="match status" value="1"/>
</dbReference>
<feature type="transmembrane region" description="Helical" evidence="2">
    <location>
        <begin position="155"/>
        <end position="173"/>
    </location>
</feature>
<evidence type="ECO:0000313" key="5">
    <source>
        <dbReference type="Proteomes" id="UP000785679"/>
    </source>
</evidence>
<reference evidence="4" key="1">
    <citation type="submission" date="2019-06" db="EMBL/GenBank/DDBJ databases">
        <authorList>
            <person name="Zheng W."/>
        </authorList>
    </citation>
    <scope>NUCLEOTIDE SEQUENCE</scope>
    <source>
        <strain evidence="4">QDHG01</strain>
    </source>
</reference>
<feature type="transmembrane region" description="Helical" evidence="2">
    <location>
        <begin position="116"/>
        <end position="135"/>
    </location>
</feature>
<name>A0A8J8NT95_HALGN</name>
<evidence type="ECO:0000256" key="2">
    <source>
        <dbReference type="SAM" id="Phobius"/>
    </source>
</evidence>
<dbReference type="GO" id="GO:0016020">
    <property type="term" value="C:membrane"/>
    <property type="evidence" value="ECO:0007669"/>
    <property type="project" value="InterPro"/>
</dbReference>
<feature type="transmembrane region" description="Helical" evidence="2">
    <location>
        <begin position="180"/>
        <end position="198"/>
    </location>
</feature>